<accession>A0A6I6UU19</accession>
<dbReference type="Pfam" id="PF15902">
    <property type="entry name" value="Sortilin-Vps10"/>
    <property type="match status" value="1"/>
</dbReference>
<sequence length="306" mass="34120">MKPIKTFFLVSTLGIMISGCSASDEEYSFVKSEDATIDHIHGIGYPNNNGELVIATHDGLMKYKDSTWYETNSLKHDYMGFQPYKDGFYSSGHPEEGSKLKNPLGLVKSTDEGKSLDKLAFYGETDFHFLGAGYQSKAIYVINQEPNSEMETGLYRTLNEGEKWEKAEMKGFDSTSIGNIAVHPSKKEMLAISSKDGVYVSEDGGDSFTKVENTQTATSIYLTERAGLFSSIEEGKVQLYELDFDSNNVQPYPTPKLSQDNPIMYISSNPESSGEWTVVTYNNDIYQTTNNGETWDEVVDEGKIAK</sequence>
<evidence type="ECO:0000313" key="4">
    <source>
        <dbReference type="Proteomes" id="UP000465062"/>
    </source>
</evidence>
<protein>
    <submittedName>
        <fullName evidence="3">Sialidase</fullName>
    </submittedName>
</protein>
<evidence type="ECO:0000259" key="2">
    <source>
        <dbReference type="Pfam" id="PF15902"/>
    </source>
</evidence>
<dbReference type="Proteomes" id="UP000465062">
    <property type="component" value="Chromosome"/>
</dbReference>
<dbReference type="Gene3D" id="2.130.10.10">
    <property type="entry name" value="YVTN repeat-like/Quinoprotein amine dehydrogenase"/>
    <property type="match status" value="1"/>
</dbReference>
<evidence type="ECO:0000313" key="3">
    <source>
        <dbReference type="EMBL" id="QHE63081.1"/>
    </source>
</evidence>
<dbReference type="SUPFAM" id="SSF110296">
    <property type="entry name" value="Oligoxyloglucan reducing end-specific cellobiohydrolase"/>
    <property type="match status" value="1"/>
</dbReference>
<feature type="domain" description="Sortilin N-terminal" evidence="2">
    <location>
        <begin position="107"/>
        <end position="217"/>
    </location>
</feature>
<evidence type="ECO:0000256" key="1">
    <source>
        <dbReference type="ARBA" id="ARBA00022737"/>
    </source>
</evidence>
<reference evidence="3 4" key="1">
    <citation type="submission" date="2019-06" db="EMBL/GenBank/DDBJ databases">
        <title>An operon consisting of a P-type ATPase gene and a transcriptional regular gene given the different cadmium resistance in Bacillus vietamensis 151-6 and Bacillus marisflavi 151-25.</title>
        <authorList>
            <person name="Yu X."/>
        </authorList>
    </citation>
    <scope>NUCLEOTIDE SEQUENCE [LARGE SCALE GENOMIC DNA]</scope>
    <source>
        <strain evidence="3 4">151-6</strain>
    </source>
</reference>
<dbReference type="NCBIfam" id="NF045728">
    <property type="entry name" value="glycosyl_F510_1955"/>
    <property type="match status" value="1"/>
</dbReference>
<dbReference type="InterPro" id="IPR031778">
    <property type="entry name" value="Sortilin_N"/>
</dbReference>
<dbReference type="KEGG" id="bvq:FHE72_20275"/>
<dbReference type="PROSITE" id="PS51257">
    <property type="entry name" value="PROKAR_LIPOPROTEIN"/>
    <property type="match status" value="1"/>
</dbReference>
<dbReference type="EMBL" id="CP047394">
    <property type="protein sequence ID" value="QHE63081.1"/>
    <property type="molecule type" value="Genomic_DNA"/>
</dbReference>
<proteinExistence type="predicted"/>
<keyword evidence="1" id="KW-0677">Repeat</keyword>
<name>A0A6I6UU19_9BACI</name>
<organism evidence="3 4">
    <name type="scientific">Rossellomorea vietnamensis</name>
    <dbReference type="NCBI Taxonomy" id="218284"/>
    <lineage>
        <taxon>Bacteria</taxon>
        <taxon>Bacillati</taxon>
        <taxon>Bacillota</taxon>
        <taxon>Bacilli</taxon>
        <taxon>Bacillales</taxon>
        <taxon>Bacillaceae</taxon>
        <taxon>Rossellomorea</taxon>
    </lineage>
</organism>
<dbReference type="InterPro" id="IPR015943">
    <property type="entry name" value="WD40/YVTN_repeat-like_dom_sf"/>
</dbReference>
<dbReference type="AlphaFoldDB" id="A0A6I6UU19"/>
<dbReference type="RefSeq" id="WP_034764657.1">
    <property type="nucleotide sequence ID" value="NZ_CCDN010000006.1"/>
</dbReference>
<gene>
    <name evidence="3" type="ORF">FHE72_20275</name>
</gene>
<dbReference type="InterPro" id="IPR054817">
    <property type="entry name" value="Glycosyl_F510_1955-like"/>
</dbReference>
<dbReference type="GeneID" id="77238244"/>